<evidence type="ECO:0000256" key="2">
    <source>
        <dbReference type="ARBA" id="ARBA00008989"/>
    </source>
</evidence>
<feature type="binding site" evidence="8">
    <location>
        <position position="218"/>
    </location>
    <ligand>
        <name>Mn(2+)</name>
        <dbReference type="ChEBI" id="CHEBI:29035"/>
        <label>2</label>
    </ligand>
</feature>
<comment type="cofactor">
    <cofactor evidence="8">
        <name>Mn(2+)</name>
        <dbReference type="ChEBI" id="CHEBI:29035"/>
    </cofactor>
</comment>
<evidence type="ECO:0000256" key="5">
    <source>
        <dbReference type="ARBA" id="ARBA00023211"/>
    </source>
</evidence>
<reference evidence="11" key="1">
    <citation type="submission" date="2009-11" db="EMBL/GenBank/DDBJ databases">
        <title>The complete chromosome 1 of Sphaerobacter thermophilus DSM 20745.</title>
        <authorList>
            <person name="Lucas S."/>
            <person name="Copeland A."/>
            <person name="Lapidus A."/>
            <person name="Glavina del Rio T."/>
            <person name="Dalin E."/>
            <person name="Tice H."/>
            <person name="Bruce D."/>
            <person name="Goodwin L."/>
            <person name="Pitluck S."/>
            <person name="Kyrpides N."/>
            <person name="Mavromatis K."/>
            <person name="Ivanova N."/>
            <person name="Mikhailova N."/>
            <person name="LaButti K.M."/>
            <person name="Clum A."/>
            <person name="Sun H.I."/>
            <person name="Brettin T."/>
            <person name="Detter J.C."/>
            <person name="Han C."/>
            <person name="Larimer F."/>
            <person name="Land M."/>
            <person name="Hauser L."/>
            <person name="Markowitz V."/>
            <person name="Cheng J.F."/>
            <person name="Hugenholtz P."/>
            <person name="Woyke T."/>
            <person name="Wu D."/>
            <person name="Steenblock K."/>
            <person name="Schneider S."/>
            <person name="Pukall R."/>
            <person name="Goeker M."/>
            <person name="Klenk H.P."/>
            <person name="Eisen J.A."/>
        </authorList>
    </citation>
    <scope>NUCLEOTIDE SEQUENCE [LARGE SCALE GENOMIC DNA]</scope>
    <source>
        <strain evidence="11">ATCC 49802 / DSM 20745 / S 6022</strain>
    </source>
</reference>
<proteinExistence type="inferred from homology"/>
<comment type="similarity">
    <text evidence="2 7">Belongs to the FBPase class 2 family.</text>
</comment>
<dbReference type="OrthoDB" id="9779353at2"/>
<evidence type="ECO:0000313" key="11">
    <source>
        <dbReference type="Proteomes" id="UP000002027"/>
    </source>
</evidence>
<feature type="binding site" evidence="9">
    <location>
        <begin position="191"/>
        <end position="193"/>
    </location>
    <ligand>
        <name>substrate</name>
    </ligand>
</feature>
<dbReference type="NCBIfam" id="TIGR00330">
    <property type="entry name" value="glpX"/>
    <property type="match status" value="1"/>
</dbReference>
<dbReference type="STRING" id="479434.Sthe_1002"/>
<dbReference type="GO" id="GO:0046872">
    <property type="term" value="F:metal ion binding"/>
    <property type="evidence" value="ECO:0007669"/>
    <property type="project" value="UniProtKB-KW"/>
</dbReference>
<dbReference type="FunCoup" id="D1C2H1">
    <property type="interactions" value="80"/>
</dbReference>
<dbReference type="Gene3D" id="3.40.190.90">
    <property type="match status" value="1"/>
</dbReference>
<reference evidence="10 11" key="2">
    <citation type="journal article" date="2010" name="Stand. Genomic Sci.">
        <title>Complete genome sequence of Desulfohalobium retbaense type strain (HR(100)).</title>
        <authorList>
            <person name="Spring S."/>
            <person name="Nolan M."/>
            <person name="Lapidus A."/>
            <person name="Glavina Del Rio T."/>
            <person name="Copeland A."/>
            <person name="Tice H."/>
            <person name="Cheng J.F."/>
            <person name="Lucas S."/>
            <person name="Land M."/>
            <person name="Chen F."/>
            <person name="Bruce D."/>
            <person name="Goodwin L."/>
            <person name="Pitluck S."/>
            <person name="Ivanova N."/>
            <person name="Mavromatis K."/>
            <person name="Mikhailova N."/>
            <person name="Pati A."/>
            <person name="Chen A."/>
            <person name="Palaniappan K."/>
            <person name="Hauser L."/>
            <person name="Chang Y.J."/>
            <person name="Jeffries C.D."/>
            <person name="Munk C."/>
            <person name="Kiss H."/>
            <person name="Chain P."/>
            <person name="Han C."/>
            <person name="Brettin T."/>
            <person name="Detter J.C."/>
            <person name="Schuler E."/>
            <person name="Goker M."/>
            <person name="Rohde M."/>
            <person name="Bristow J."/>
            <person name="Eisen J.A."/>
            <person name="Markowitz V."/>
            <person name="Hugenholtz P."/>
            <person name="Kyrpides N.C."/>
            <person name="Klenk H.P."/>
        </authorList>
    </citation>
    <scope>NUCLEOTIDE SEQUENCE [LARGE SCALE GENOMIC DNA]</scope>
    <source>
        <strain evidence="11">ATCC 49802 / DSM 20745 / S 6022</strain>
    </source>
</reference>
<feature type="binding site" evidence="9">
    <location>
        <position position="124"/>
    </location>
    <ligand>
        <name>substrate</name>
    </ligand>
</feature>
<keyword evidence="5 8" id="KW-0464">Manganese</keyword>
<dbReference type="eggNOG" id="COG1494">
    <property type="taxonomic scope" value="Bacteria"/>
</dbReference>
<accession>D1C2H1</accession>
<dbReference type="GO" id="GO:0005829">
    <property type="term" value="C:cytosol"/>
    <property type="evidence" value="ECO:0007669"/>
    <property type="project" value="TreeGrafter"/>
</dbReference>
<dbReference type="InParanoid" id="D1C2H1"/>
<organism evidence="10 11">
    <name type="scientific">Sphaerobacter thermophilus (strain ATCC 49802 / DSM 20745 / KCCM 41009 / NCIMB 13125 / S 6022)</name>
    <dbReference type="NCBI Taxonomy" id="479434"/>
    <lineage>
        <taxon>Bacteria</taxon>
        <taxon>Pseudomonadati</taxon>
        <taxon>Thermomicrobiota</taxon>
        <taxon>Thermomicrobia</taxon>
        <taxon>Sphaerobacterales</taxon>
        <taxon>Sphaerobacterineae</taxon>
        <taxon>Sphaerobacteraceae</taxon>
        <taxon>Sphaerobacter</taxon>
    </lineage>
</organism>
<dbReference type="GO" id="GO:0042132">
    <property type="term" value="F:fructose 1,6-bisphosphate 1-phosphatase activity"/>
    <property type="evidence" value="ECO:0007669"/>
    <property type="project" value="UniProtKB-EC"/>
</dbReference>
<keyword evidence="3 8" id="KW-0479">Metal-binding</keyword>
<sequence>MSASIDRNLALELVRTTEAAALAAARWMGRGDKNAADQAAVNGMRTMLQSVHMDGVVVIGEGEKDEAPMLYIGEEVGTKDPPQADLAVDPIDGTRLLANGMPNSLSVVALADRGSMYYPPGIVYMNKIAVGPEAAFAIDINAPVAENLQRIADAKGMRVRDLTVVVLDRPRHEQLIAEIRATQARIKLITDGDVAGALMAAMPGTGIDVLMGIGGAPEAVIAAAALKCMGGAIQCKLWPRNDDERRAAQEAGLDLEQVLTADDLVRSDNVFFAATGITDGELLRGVHYTSEGATTESLVMRSRSGTVRRITATHRLSKLQDFAAVPFD</sequence>
<dbReference type="PANTHER" id="PTHR30447:SF0">
    <property type="entry name" value="FRUCTOSE-1,6-BISPHOSPHATASE 1 CLASS 2-RELATED"/>
    <property type="match status" value="1"/>
</dbReference>
<keyword evidence="4" id="KW-0378">Hydrolase</keyword>
<dbReference type="GO" id="GO:0006094">
    <property type="term" value="P:gluconeogenesis"/>
    <property type="evidence" value="ECO:0007669"/>
    <property type="project" value="InterPro"/>
</dbReference>
<evidence type="ECO:0000256" key="9">
    <source>
        <dbReference type="PIRSR" id="PIRSR004532-2"/>
    </source>
</evidence>
<keyword evidence="11" id="KW-1185">Reference proteome</keyword>
<feature type="binding site" evidence="8">
    <location>
        <position position="89"/>
    </location>
    <ligand>
        <name>Mn(2+)</name>
        <dbReference type="ChEBI" id="CHEBI:29035"/>
        <label>2</label>
    </ligand>
</feature>
<evidence type="ECO:0000256" key="8">
    <source>
        <dbReference type="PIRSR" id="PIRSR004532-1"/>
    </source>
</evidence>
<evidence type="ECO:0000256" key="4">
    <source>
        <dbReference type="ARBA" id="ARBA00022801"/>
    </source>
</evidence>
<name>D1C2H1_SPHTD</name>
<dbReference type="SUPFAM" id="SSF56655">
    <property type="entry name" value="Carbohydrate phosphatase"/>
    <property type="match status" value="1"/>
</dbReference>
<dbReference type="InterPro" id="IPR004464">
    <property type="entry name" value="FBPase_class-2/SBPase"/>
</dbReference>
<feature type="binding site" evidence="8">
    <location>
        <position position="37"/>
    </location>
    <ligand>
        <name>Mn(2+)</name>
        <dbReference type="ChEBI" id="CHEBI:29035"/>
        <label>1</label>
    </ligand>
</feature>
<evidence type="ECO:0000256" key="7">
    <source>
        <dbReference type="PIRNR" id="PIRNR004532"/>
    </source>
</evidence>
<feature type="binding site" evidence="8">
    <location>
        <position position="92"/>
    </location>
    <ligand>
        <name>Mn(2+)</name>
        <dbReference type="ChEBI" id="CHEBI:29035"/>
        <label>2</label>
    </ligand>
</feature>
<dbReference type="PIRSF" id="PIRSF004532">
    <property type="entry name" value="GlpX"/>
    <property type="match status" value="1"/>
</dbReference>
<dbReference type="EMBL" id="CP001823">
    <property type="protein sequence ID" value="ACZ38438.1"/>
    <property type="molecule type" value="Genomic_DNA"/>
</dbReference>
<dbReference type="FunFam" id="3.40.190.90:FF:000001">
    <property type="entry name" value="Fructose-1,6-bisphosphatase"/>
    <property type="match status" value="1"/>
</dbReference>
<evidence type="ECO:0000256" key="1">
    <source>
        <dbReference type="ARBA" id="ARBA00001273"/>
    </source>
</evidence>
<dbReference type="RefSeq" id="WP_012871485.1">
    <property type="nucleotide sequence ID" value="NC_013523.1"/>
</dbReference>
<evidence type="ECO:0000313" key="10">
    <source>
        <dbReference type="EMBL" id="ACZ38438.1"/>
    </source>
</evidence>
<gene>
    <name evidence="10" type="ordered locus">Sthe_1002</name>
</gene>
<dbReference type="PANTHER" id="PTHR30447">
    <property type="entry name" value="FRUCTOSE-1,6-BISPHOSPHATASE CLASS 2"/>
    <property type="match status" value="1"/>
</dbReference>
<feature type="binding site" evidence="9">
    <location>
        <begin position="169"/>
        <end position="171"/>
    </location>
    <ligand>
        <name>substrate</name>
    </ligand>
</feature>
<feature type="binding site" evidence="8">
    <location>
        <position position="61"/>
    </location>
    <ligand>
        <name>Mn(2+)</name>
        <dbReference type="ChEBI" id="CHEBI:29035"/>
        <label>1</label>
    </ligand>
</feature>
<feature type="binding site" evidence="9">
    <location>
        <begin position="92"/>
        <end position="94"/>
    </location>
    <ligand>
        <name>substrate</name>
    </ligand>
</feature>
<dbReference type="HOGENOM" id="CLU_054938_0_0_0"/>
<comment type="catalytic activity">
    <reaction evidence="1">
        <text>beta-D-fructose 1,6-bisphosphate + H2O = beta-D-fructose 6-phosphate + phosphate</text>
        <dbReference type="Rhea" id="RHEA:11064"/>
        <dbReference type="ChEBI" id="CHEBI:15377"/>
        <dbReference type="ChEBI" id="CHEBI:32966"/>
        <dbReference type="ChEBI" id="CHEBI:43474"/>
        <dbReference type="ChEBI" id="CHEBI:57634"/>
        <dbReference type="EC" id="3.1.3.11"/>
    </reaction>
</comment>
<dbReference type="GO" id="GO:0006071">
    <property type="term" value="P:glycerol metabolic process"/>
    <property type="evidence" value="ECO:0007669"/>
    <property type="project" value="InterPro"/>
</dbReference>
<keyword evidence="6 7" id="KW-0119">Carbohydrate metabolism</keyword>
<dbReference type="AlphaFoldDB" id="D1C2H1"/>
<dbReference type="GO" id="GO:0030388">
    <property type="term" value="P:fructose 1,6-bisphosphate metabolic process"/>
    <property type="evidence" value="ECO:0007669"/>
    <property type="project" value="TreeGrafter"/>
</dbReference>
<dbReference type="CDD" id="cd01516">
    <property type="entry name" value="FBPase_glpX"/>
    <property type="match status" value="1"/>
</dbReference>
<dbReference type="KEGG" id="sti:Sthe_1002"/>
<feature type="binding site" evidence="9">
    <location>
        <position position="215"/>
    </location>
    <ligand>
        <name>substrate</name>
    </ligand>
</feature>
<dbReference type="Gene3D" id="3.30.540.10">
    <property type="entry name" value="Fructose-1,6-Bisphosphatase, subunit A, domain 1"/>
    <property type="match status" value="1"/>
</dbReference>
<dbReference type="Pfam" id="PF03320">
    <property type="entry name" value="FBPase_glpX"/>
    <property type="match status" value="1"/>
</dbReference>
<evidence type="ECO:0000256" key="6">
    <source>
        <dbReference type="ARBA" id="ARBA00023277"/>
    </source>
</evidence>
<evidence type="ECO:0000256" key="3">
    <source>
        <dbReference type="ARBA" id="ARBA00022723"/>
    </source>
</evidence>
<protein>
    <recommendedName>
        <fullName evidence="7">Fructose-1,6-bisphosphatase</fullName>
    </recommendedName>
</protein>
<dbReference type="Proteomes" id="UP000002027">
    <property type="component" value="Chromosome 1"/>
</dbReference>